<evidence type="ECO:0000313" key="2">
    <source>
        <dbReference type="Proteomes" id="UP000199312"/>
    </source>
</evidence>
<accession>A0A1I6Q751</accession>
<sequence>MICTLCNTGTIFFENIHLKTYYNCPNCKGILMNPANFVSTSEEITRYKTHNNDVYDIGYQNFVKPIVNSVLLDFSPTNQGLDFGCGTGPVITKLLRDKNYNITTYDPFFDNNLAALKTTYNFIVCCEVIEHFHNPFKEFKLLKSILKPNGKLYCMTDIYNETINFKNWYYKNDETHVFFYHKHTFDWIKNNFGFSKVTVKNRLIIFEN</sequence>
<dbReference type="AlphaFoldDB" id="A0A1I6Q751"/>
<name>A0A1I6Q751_9FLAO</name>
<dbReference type="GO" id="GO:0032259">
    <property type="term" value="P:methylation"/>
    <property type="evidence" value="ECO:0007669"/>
    <property type="project" value="UniProtKB-KW"/>
</dbReference>
<dbReference type="Pfam" id="PF13489">
    <property type="entry name" value="Methyltransf_23"/>
    <property type="match status" value="1"/>
</dbReference>
<dbReference type="InterPro" id="IPR029063">
    <property type="entry name" value="SAM-dependent_MTases_sf"/>
</dbReference>
<dbReference type="Proteomes" id="UP000199312">
    <property type="component" value="Unassembled WGS sequence"/>
</dbReference>
<protein>
    <submittedName>
        <fullName evidence="1">Methyltransferase domain-containing protein</fullName>
    </submittedName>
</protein>
<keyword evidence="2" id="KW-1185">Reference proteome</keyword>
<dbReference type="RefSeq" id="WP_090224508.1">
    <property type="nucleotide sequence ID" value="NZ_FOZP01000003.1"/>
</dbReference>
<reference evidence="2" key="1">
    <citation type="submission" date="2016-10" db="EMBL/GenBank/DDBJ databases">
        <authorList>
            <person name="Varghese N."/>
            <person name="Submissions S."/>
        </authorList>
    </citation>
    <scope>NUCLEOTIDE SEQUENCE [LARGE SCALE GENOMIC DNA]</scope>
    <source>
        <strain evidence="2">DSM 24450</strain>
    </source>
</reference>
<evidence type="ECO:0000313" key="1">
    <source>
        <dbReference type="EMBL" id="SFS48198.1"/>
    </source>
</evidence>
<dbReference type="Gene3D" id="3.40.50.150">
    <property type="entry name" value="Vaccinia Virus protein VP39"/>
    <property type="match status" value="1"/>
</dbReference>
<dbReference type="OrthoDB" id="9816564at2"/>
<proteinExistence type="predicted"/>
<dbReference type="GO" id="GO:0008168">
    <property type="term" value="F:methyltransferase activity"/>
    <property type="evidence" value="ECO:0007669"/>
    <property type="project" value="UniProtKB-KW"/>
</dbReference>
<organism evidence="1 2">
    <name type="scientific">Lutibacter maritimus</name>
    <dbReference type="NCBI Taxonomy" id="593133"/>
    <lineage>
        <taxon>Bacteria</taxon>
        <taxon>Pseudomonadati</taxon>
        <taxon>Bacteroidota</taxon>
        <taxon>Flavobacteriia</taxon>
        <taxon>Flavobacteriales</taxon>
        <taxon>Flavobacteriaceae</taxon>
        <taxon>Lutibacter</taxon>
    </lineage>
</organism>
<dbReference type="SUPFAM" id="SSF53335">
    <property type="entry name" value="S-adenosyl-L-methionine-dependent methyltransferases"/>
    <property type="match status" value="1"/>
</dbReference>
<dbReference type="STRING" id="593133.SAMN04488006_1555"/>
<dbReference type="EMBL" id="FOZP01000003">
    <property type="protein sequence ID" value="SFS48198.1"/>
    <property type="molecule type" value="Genomic_DNA"/>
</dbReference>
<keyword evidence="1" id="KW-0489">Methyltransferase</keyword>
<keyword evidence="1" id="KW-0808">Transferase</keyword>
<gene>
    <name evidence="1" type="ORF">SAMN04488006_1555</name>
</gene>